<sequence length="166" mass="18511">MWQICQVDGTWGFRVGWRMAGLGVWKGSNALWWWRAKGMMCRAVVVGMAEKKVGQGWRALLSIWNGGDGLTSMHRVIDWALGGVQEGGVRDVTYGETRADVRRCTGYGGECSSVQSRMVIGCNHHSCKAQQRNMVWVLSSPHEAYANDNWSAHRCLEPRSSTTPHG</sequence>
<gene>
    <name evidence="1" type="ORF">EI97DRAFT_61511</name>
</gene>
<proteinExistence type="predicted"/>
<dbReference type="RefSeq" id="XP_033653487.1">
    <property type="nucleotide sequence ID" value="XM_033802962.1"/>
</dbReference>
<evidence type="ECO:0000313" key="2">
    <source>
        <dbReference type="Proteomes" id="UP000800097"/>
    </source>
</evidence>
<evidence type="ECO:0000313" key="1">
    <source>
        <dbReference type="EMBL" id="KAF2275948.1"/>
    </source>
</evidence>
<accession>A0A6A6JJ13</accession>
<name>A0A6A6JJ13_WESOR</name>
<protein>
    <submittedName>
        <fullName evidence="1">Uncharacterized protein</fullName>
    </submittedName>
</protein>
<dbReference type="AlphaFoldDB" id="A0A6A6JJ13"/>
<keyword evidence="2" id="KW-1185">Reference proteome</keyword>
<dbReference type="EMBL" id="ML986495">
    <property type="protein sequence ID" value="KAF2275948.1"/>
    <property type="molecule type" value="Genomic_DNA"/>
</dbReference>
<dbReference type="Proteomes" id="UP000800097">
    <property type="component" value="Unassembled WGS sequence"/>
</dbReference>
<organism evidence="1 2">
    <name type="scientific">Westerdykella ornata</name>
    <dbReference type="NCBI Taxonomy" id="318751"/>
    <lineage>
        <taxon>Eukaryota</taxon>
        <taxon>Fungi</taxon>
        <taxon>Dikarya</taxon>
        <taxon>Ascomycota</taxon>
        <taxon>Pezizomycotina</taxon>
        <taxon>Dothideomycetes</taxon>
        <taxon>Pleosporomycetidae</taxon>
        <taxon>Pleosporales</taxon>
        <taxon>Sporormiaceae</taxon>
        <taxon>Westerdykella</taxon>
    </lineage>
</organism>
<reference evidence="1" key="1">
    <citation type="journal article" date="2020" name="Stud. Mycol.">
        <title>101 Dothideomycetes genomes: a test case for predicting lifestyles and emergence of pathogens.</title>
        <authorList>
            <person name="Haridas S."/>
            <person name="Albert R."/>
            <person name="Binder M."/>
            <person name="Bloem J."/>
            <person name="Labutti K."/>
            <person name="Salamov A."/>
            <person name="Andreopoulos B."/>
            <person name="Baker S."/>
            <person name="Barry K."/>
            <person name="Bills G."/>
            <person name="Bluhm B."/>
            <person name="Cannon C."/>
            <person name="Castanera R."/>
            <person name="Culley D."/>
            <person name="Daum C."/>
            <person name="Ezra D."/>
            <person name="Gonzalez J."/>
            <person name="Henrissat B."/>
            <person name="Kuo A."/>
            <person name="Liang C."/>
            <person name="Lipzen A."/>
            <person name="Lutzoni F."/>
            <person name="Magnuson J."/>
            <person name="Mondo S."/>
            <person name="Nolan M."/>
            <person name="Ohm R."/>
            <person name="Pangilinan J."/>
            <person name="Park H.-J."/>
            <person name="Ramirez L."/>
            <person name="Alfaro M."/>
            <person name="Sun H."/>
            <person name="Tritt A."/>
            <person name="Yoshinaga Y."/>
            <person name="Zwiers L.-H."/>
            <person name="Turgeon B."/>
            <person name="Goodwin S."/>
            <person name="Spatafora J."/>
            <person name="Crous P."/>
            <person name="Grigoriev I."/>
        </authorList>
    </citation>
    <scope>NUCLEOTIDE SEQUENCE</scope>
    <source>
        <strain evidence="1">CBS 379.55</strain>
    </source>
</reference>
<dbReference type="GeneID" id="54556137"/>